<dbReference type="Proteomes" id="UP000249300">
    <property type="component" value="Chromosome 1"/>
</dbReference>
<evidence type="ECO:0000313" key="1">
    <source>
        <dbReference type="EMBL" id="SQH72316.1"/>
    </source>
</evidence>
<proteinExistence type="predicted"/>
<dbReference type="KEGG" id="pcre:NCTC12858_00127"/>
<dbReference type="AlphaFoldDB" id="A0A2X4PEL1"/>
<organism evidence="1 2">
    <name type="scientific">Porphyromonas crevioricanis</name>
    <dbReference type="NCBI Taxonomy" id="393921"/>
    <lineage>
        <taxon>Bacteria</taxon>
        <taxon>Pseudomonadati</taxon>
        <taxon>Bacteroidota</taxon>
        <taxon>Bacteroidia</taxon>
        <taxon>Bacteroidales</taxon>
        <taxon>Porphyromonadaceae</taxon>
        <taxon>Porphyromonas</taxon>
    </lineage>
</organism>
<reference evidence="1 2" key="1">
    <citation type="submission" date="2018-06" db="EMBL/GenBank/DDBJ databases">
        <authorList>
            <consortium name="Pathogen Informatics"/>
            <person name="Doyle S."/>
        </authorList>
    </citation>
    <scope>NUCLEOTIDE SEQUENCE [LARGE SCALE GENOMIC DNA]</scope>
    <source>
        <strain evidence="1 2">NCTC12858</strain>
    </source>
</reference>
<sequence>MGGNTINIHSDAASTALHKAANSHIYFGLLLPTRAQHGRELRSAIVWVKAPILRSRNKHVL</sequence>
<gene>
    <name evidence="1" type="ORF">NCTC12858_00127</name>
</gene>
<name>A0A2X4PEL1_9PORP</name>
<accession>A0A2X4PEL1</accession>
<protein>
    <submittedName>
        <fullName evidence="1">Uncharacterized protein</fullName>
    </submittedName>
</protein>
<dbReference type="EMBL" id="LS483447">
    <property type="protein sequence ID" value="SQH72316.1"/>
    <property type="molecule type" value="Genomic_DNA"/>
</dbReference>
<keyword evidence="2" id="KW-1185">Reference proteome</keyword>
<evidence type="ECO:0000313" key="2">
    <source>
        <dbReference type="Proteomes" id="UP000249300"/>
    </source>
</evidence>